<dbReference type="RefSeq" id="WP_286302613.1">
    <property type="nucleotide sequence ID" value="NZ_AP027728.1"/>
</dbReference>
<dbReference type="Proteomes" id="UP001321543">
    <property type="component" value="Chromosome"/>
</dbReference>
<feature type="transmembrane region" description="Helical" evidence="1">
    <location>
        <begin position="61"/>
        <end position="85"/>
    </location>
</feature>
<keyword evidence="4" id="KW-1185">Reference proteome</keyword>
<name>A0ABM8FSU6_9MICO</name>
<keyword evidence="1" id="KW-0812">Transmembrane</keyword>
<dbReference type="InterPro" id="IPR025403">
    <property type="entry name" value="TgpA-like_C"/>
</dbReference>
<evidence type="ECO:0000313" key="4">
    <source>
        <dbReference type="Proteomes" id="UP001321543"/>
    </source>
</evidence>
<gene>
    <name evidence="3" type="ORF">GCM10025863_13620</name>
</gene>
<reference evidence="4" key="1">
    <citation type="journal article" date="2019" name="Int. J. Syst. Evol. Microbiol.">
        <title>The Global Catalogue of Microorganisms (GCM) 10K type strain sequencing project: providing services to taxonomists for standard genome sequencing and annotation.</title>
        <authorList>
            <consortium name="The Broad Institute Genomics Platform"/>
            <consortium name="The Broad Institute Genome Sequencing Center for Infectious Disease"/>
            <person name="Wu L."/>
            <person name="Ma J."/>
        </authorList>
    </citation>
    <scope>NUCLEOTIDE SEQUENCE [LARGE SCALE GENOMIC DNA]</scope>
    <source>
        <strain evidence="4">NBRC 106310</strain>
    </source>
</reference>
<dbReference type="Pfam" id="PF13559">
    <property type="entry name" value="DUF4129"/>
    <property type="match status" value="1"/>
</dbReference>
<organism evidence="3 4">
    <name type="scientific">Microbacterium suwonense</name>
    <dbReference type="NCBI Taxonomy" id="683047"/>
    <lineage>
        <taxon>Bacteria</taxon>
        <taxon>Bacillati</taxon>
        <taxon>Actinomycetota</taxon>
        <taxon>Actinomycetes</taxon>
        <taxon>Micrococcales</taxon>
        <taxon>Microbacteriaceae</taxon>
        <taxon>Microbacterium</taxon>
    </lineage>
</organism>
<protein>
    <recommendedName>
        <fullName evidence="2">Protein-glutamine gamma-glutamyltransferase-like C-terminal domain-containing protein</fullName>
    </recommendedName>
</protein>
<sequence length="218" mass="23791">MIALPLTEVFVPDGDEARRWAGEELAKHEYQAAKPTWFDEAVTAVVDWFFGLFTDKGAGSVAPIVVTLIVIVVIAALVVALLVWGRPRASRTVRRRAELLGERDDRTAAQLRAEAERRARERDWDEAIVLRYRALARALMERDLIDPAPGATAQSIARDARGPFPGVADRLHAAATAFDAVRYLRTPGDEAGYRAMAAVDDDLSAATPTIPDSTAVTV</sequence>
<evidence type="ECO:0000256" key="1">
    <source>
        <dbReference type="SAM" id="Phobius"/>
    </source>
</evidence>
<keyword evidence="1" id="KW-1133">Transmembrane helix</keyword>
<evidence type="ECO:0000259" key="2">
    <source>
        <dbReference type="Pfam" id="PF13559"/>
    </source>
</evidence>
<keyword evidence="1" id="KW-0472">Membrane</keyword>
<accession>A0ABM8FSU6</accession>
<proteinExistence type="predicted"/>
<evidence type="ECO:0000313" key="3">
    <source>
        <dbReference type="EMBL" id="BDZ38748.1"/>
    </source>
</evidence>
<dbReference type="EMBL" id="AP027728">
    <property type="protein sequence ID" value="BDZ38748.1"/>
    <property type="molecule type" value="Genomic_DNA"/>
</dbReference>
<feature type="domain" description="Protein-glutamine gamma-glutamyltransferase-like C-terminal" evidence="2">
    <location>
        <begin position="131"/>
        <end position="199"/>
    </location>
</feature>